<dbReference type="AlphaFoldDB" id="A0A9J6QW33"/>
<evidence type="ECO:0000313" key="2">
    <source>
        <dbReference type="Proteomes" id="UP001065549"/>
    </source>
</evidence>
<reference evidence="1" key="1">
    <citation type="submission" date="2022-09" db="EMBL/GenBank/DDBJ databases">
        <title>Culturomic study of gut microbiota in children with autism spectrum disorder.</title>
        <authorList>
            <person name="Efimov B.A."/>
            <person name="Chaplin A.V."/>
            <person name="Sokolova S.R."/>
            <person name="Pikina A.P."/>
            <person name="Korzhanova M."/>
            <person name="Belova V."/>
            <person name="Korostin D."/>
        </authorList>
    </citation>
    <scope>NUCLEOTIDE SEQUENCE</scope>
    <source>
        <strain evidence="1">ASD5510</strain>
    </source>
</reference>
<sequence>MNKTERILLHGGYIKEDRLYDSSGTLRGPLNVAELKVLPGYLKTHDGRTYYVAV</sequence>
<organism evidence="1 2">
    <name type="scientific">Hominibacterium faecale</name>
    <dbReference type="NCBI Taxonomy" id="2839743"/>
    <lineage>
        <taxon>Bacteria</taxon>
        <taxon>Bacillati</taxon>
        <taxon>Bacillota</taxon>
        <taxon>Clostridia</taxon>
        <taxon>Peptostreptococcales</taxon>
        <taxon>Anaerovoracaceae</taxon>
        <taxon>Hominibacterium</taxon>
    </lineage>
</organism>
<dbReference type="Proteomes" id="UP001065549">
    <property type="component" value="Unassembled WGS sequence"/>
</dbReference>
<proteinExistence type="predicted"/>
<accession>A0A9J6QW33</accession>
<keyword evidence="2" id="KW-1185">Reference proteome</keyword>
<name>A0A9J6QW33_9FIRM</name>
<dbReference type="RefSeq" id="WP_253020029.1">
    <property type="nucleotide sequence ID" value="NZ_JAJAGH010000007.1"/>
</dbReference>
<protein>
    <submittedName>
        <fullName evidence="1">Uncharacterized protein</fullName>
    </submittedName>
</protein>
<evidence type="ECO:0000313" key="1">
    <source>
        <dbReference type="EMBL" id="MCU7378670.1"/>
    </source>
</evidence>
<gene>
    <name evidence="1" type="ORF">OBO34_09920</name>
</gene>
<dbReference type="EMBL" id="JAOSHN010000003">
    <property type="protein sequence ID" value="MCU7378670.1"/>
    <property type="molecule type" value="Genomic_DNA"/>
</dbReference>
<comment type="caution">
    <text evidence="1">The sequence shown here is derived from an EMBL/GenBank/DDBJ whole genome shotgun (WGS) entry which is preliminary data.</text>
</comment>